<organism evidence="2 3">
    <name type="scientific">Stagnimonas aquatica</name>
    <dbReference type="NCBI Taxonomy" id="2689987"/>
    <lineage>
        <taxon>Bacteria</taxon>
        <taxon>Pseudomonadati</taxon>
        <taxon>Pseudomonadota</taxon>
        <taxon>Gammaproteobacteria</taxon>
        <taxon>Nevskiales</taxon>
        <taxon>Nevskiaceae</taxon>
        <taxon>Stagnimonas</taxon>
    </lineage>
</organism>
<dbReference type="InterPro" id="IPR052966">
    <property type="entry name" value="Beta-lactamase_Reg"/>
</dbReference>
<dbReference type="Pfam" id="PF03186">
    <property type="entry name" value="CobD_Cbib"/>
    <property type="match status" value="1"/>
</dbReference>
<evidence type="ECO:0000313" key="3">
    <source>
        <dbReference type="Proteomes" id="UP000282106"/>
    </source>
</evidence>
<sequence length="290" mass="30612">MNFLAVLLALAAERLVPHGLGFGQPLLLRAILHALDKVRVGALLARSAALPWLLTALAVAATALLQSLLPGLFLQGLFGGLVLFLCLGPRDLADDVQALLAARAAGDQAEVARLSRRLQHGPEPEASHRSLLGALFIQSHERLFGVLLWFVAVGPAGAVFYRVASRLPAQVEALEPETAAASAAAQLHGLAAWLPTRLCAALFALAGSMDDALAAWRRVGELDYQHGWRSHSWAVLAEVASGALAAEEADGSPVVAPNLESALREVLRMQTRALLILLAGFAVFTTGTLM</sequence>
<protein>
    <recommendedName>
        <fullName evidence="4">Regulatory signaling modulator protein AmpE</fullName>
    </recommendedName>
</protein>
<dbReference type="PANTHER" id="PTHR38684:SF1">
    <property type="entry name" value="PROTEIN AMPE"/>
    <property type="match status" value="1"/>
</dbReference>
<dbReference type="EMBL" id="RJVO01000008">
    <property type="protein sequence ID" value="ROH86667.1"/>
    <property type="molecule type" value="Genomic_DNA"/>
</dbReference>
<feature type="transmembrane region" description="Helical" evidence="1">
    <location>
        <begin position="273"/>
        <end position="289"/>
    </location>
</feature>
<keyword evidence="3" id="KW-1185">Reference proteome</keyword>
<evidence type="ECO:0000313" key="2">
    <source>
        <dbReference type="EMBL" id="ROH86667.1"/>
    </source>
</evidence>
<dbReference type="GO" id="GO:0009236">
    <property type="term" value="P:cobalamin biosynthetic process"/>
    <property type="evidence" value="ECO:0007669"/>
    <property type="project" value="UniProtKB-UniPathway"/>
</dbReference>
<dbReference type="AlphaFoldDB" id="A0A3N0V1J1"/>
<name>A0A3N0V1J1_9GAMM</name>
<feature type="transmembrane region" description="Helical" evidence="1">
    <location>
        <begin position="143"/>
        <end position="161"/>
    </location>
</feature>
<keyword evidence="1" id="KW-1133">Transmembrane helix</keyword>
<dbReference type="UniPathway" id="UPA00148"/>
<proteinExistence type="predicted"/>
<evidence type="ECO:0008006" key="4">
    <source>
        <dbReference type="Google" id="ProtNLM"/>
    </source>
</evidence>
<dbReference type="GO" id="GO:0046677">
    <property type="term" value="P:response to antibiotic"/>
    <property type="evidence" value="ECO:0007669"/>
    <property type="project" value="TreeGrafter"/>
</dbReference>
<dbReference type="RefSeq" id="WP_123212656.1">
    <property type="nucleotide sequence ID" value="NZ_RJVO01000008.1"/>
</dbReference>
<comment type="caution">
    <text evidence="2">The sequence shown here is derived from an EMBL/GenBank/DDBJ whole genome shotgun (WGS) entry which is preliminary data.</text>
</comment>
<dbReference type="GO" id="GO:0005886">
    <property type="term" value="C:plasma membrane"/>
    <property type="evidence" value="ECO:0007669"/>
    <property type="project" value="TreeGrafter"/>
</dbReference>
<dbReference type="GO" id="GO:0048472">
    <property type="term" value="F:threonine-phosphate decarboxylase activity"/>
    <property type="evidence" value="ECO:0007669"/>
    <property type="project" value="InterPro"/>
</dbReference>
<feature type="transmembrane region" description="Helical" evidence="1">
    <location>
        <begin position="72"/>
        <end position="90"/>
    </location>
</feature>
<dbReference type="FunCoup" id="A0A3N0V1J1">
    <property type="interactions" value="21"/>
</dbReference>
<keyword evidence="1" id="KW-0472">Membrane</keyword>
<reference evidence="2 3" key="1">
    <citation type="submission" date="2018-10" db="EMBL/GenBank/DDBJ databases">
        <authorList>
            <person name="Chen W.-M."/>
        </authorList>
    </citation>
    <scope>NUCLEOTIDE SEQUENCE [LARGE SCALE GENOMIC DNA]</scope>
    <source>
        <strain evidence="2 3">THS-13</strain>
    </source>
</reference>
<evidence type="ECO:0000256" key="1">
    <source>
        <dbReference type="SAM" id="Phobius"/>
    </source>
</evidence>
<feature type="transmembrane region" description="Helical" evidence="1">
    <location>
        <begin position="47"/>
        <end position="65"/>
    </location>
</feature>
<dbReference type="PANTHER" id="PTHR38684">
    <property type="entry name" value="PROTEIN AMPE"/>
    <property type="match status" value="1"/>
</dbReference>
<keyword evidence="1" id="KW-0812">Transmembrane</keyword>
<accession>A0A3N0V1J1</accession>
<gene>
    <name evidence="2" type="ORF">ED208_14570</name>
</gene>
<dbReference type="InterPro" id="IPR004485">
    <property type="entry name" value="Cobalamin_biosynth_CobD/CbiB"/>
</dbReference>
<dbReference type="Proteomes" id="UP000282106">
    <property type="component" value="Unassembled WGS sequence"/>
</dbReference>
<dbReference type="InParanoid" id="A0A3N0V1J1"/>